<dbReference type="Pfam" id="PF00589">
    <property type="entry name" value="Phage_integrase"/>
    <property type="match status" value="1"/>
</dbReference>
<evidence type="ECO:0000259" key="4">
    <source>
        <dbReference type="PROSITE" id="PS51898"/>
    </source>
</evidence>
<dbReference type="SUPFAM" id="SSF56349">
    <property type="entry name" value="DNA breaking-rejoining enzymes"/>
    <property type="match status" value="1"/>
</dbReference>
<dbReference type="Proteomes" id="UP000289166">
    <property type="component" value="Unassembled WGS sequence"/>
</dbReference>
<evidence type="ECO:0000256" key="1">
    <source>
        <dbReference type="ARBA" id="ARBA00008857"/>
    </source>
</evidence>
<name>A0A4Q0I4E3_9FIRM</name>
<dbReference type="PROSITE" id="PS51898">
    <property type="entry name" value="TYR_RECOMBINASE"/>
    <property type="match status" value="1"/>
</dbReference>
<dbReference type="Gene3D" id="1.10.443.10">
    <property type="entry name" value="Intergrase catalytic core"/>
    <property type="match status" value="1"/>
</dbReference>
<dbReference type="RefSeq" id="WP_069196192.1">
    <property type="nucleotide sequence ID" value="NZ_RLII01000036.1"/>
</dbReference>
<dbReference type="PANTHER" id="PTHR30349:SF41">
    <property type="entry name" value="INTEGRASE_RECOMBINASE PROTEIN MJ0367-RELATED"/>
    <property type="match status" value="1"/>
</dbReference>
<dbReference type="InterPro" id="IPR011010">
    <property type="entry name" value="DNA_brk_join_enz"/>
</dbReference>
<dbReference type="AlphaFoldDB" id="A0A4Q0I4E3"/>
<comment type="similarity">
    <text evidence="1">Belongs to the 'phage' integrase family.</text>
</comment>
<evidence type="ECO:0000313" key="6">
    <source>
        <dbReference type="Proteomes" id="UP000289166"/>
    </source>
</evidence>
<keyword evidence="3" id="KW-0233">DNA recombination</keyword>
<feature type="domain" description="Tyr recombinase" evidence="4">
    <location>
        <begin position="117"/>
        <end position="317"/>
    </location>
</feature>
<protein>
    <submittedName>
        <fullName evidence="5">Integrase</fullName>
    </submittedName>
</protein>
<evidence type="ECO:0000256" key="2">
    <source>
        <dbReference type="ARBA" id="ARBA00023125"/>
    </source>
</evidence>
<sequence length="332" mass="38303">MYNNNKDISFEPGKYTILIKEYIKHLDATGYKTGTSYQYYMRDICRQLNQLDSNTDSVPNLTKELVEMIAMRRGNESSGTQMNRIGRLRRFACFMLQKGYSAYIYPSISIPKRNFEFKAFVFDRDQISSILKEADSIGYLPRSPKAELIYPAMIRILYCCGLRSSEVRMLKRSDVDLNTGVLYICKSKNDVSRYVPISESLRLYLLEYTQKMMFQSQDIWMFPSPRGGYLSAVALGHMCKKLFERAGIQVLATGRYPRVHDFRHSYIVHALDHMVKDKGMDIYAALPIISAYVGHSGIKDTEYYIHLSSFHYEQIISAGEEILGRSEDGDKV</sequence>
<dbReference type="GO" id="GO:0003677">
    <property type="term" value="F:DNA binding"/>
    <property type="evidence" value="ECO:0007669"/>
    <property type="project" value="UniProtKB-KW"/>
</dbReference>
<evidence type="ECO:0000313" key="5">
    <source>
        <dbReference type="EMBL" id="RXE57782.1"/>
    </source>
</evidence>
<dbReference type="InterPro" id="IPR050090">
    <property type="entry name" value="Tyrosine_recombinase_XerCD"/>
</dbReference>
<dbReference type="EMBL" id="RLII01000036">
    <property type="protein sequence ID" value="RXE57782.1"/>
    <property type="molecule type" value="Genomic_DNA"/>
</dbReference>
<dbReference type="PANTHER" id="PTHR30349">
    <property type="entry name" value="PHAGE INTEGRASE-RELATED"/>
    <property type="match status" value="1"/>
</dbReference>
<proteinExistence type="inferred from homology"/>
<evidence type="ECO:0000256" key="3">
    <source>
        <dbReference type="ARBA" id="ARBA00023172"/>
    </source>
</evidence>
<dbReference type="GO" id="GO:0015074">
    <property type="term" value="P:DNA integration"/>
    <property type="evidence" value="ECO:0007669"/>
    <property type="project" value="InterPro"/>
</dbReference>
<dbReference type="GO" id="GO:0006310">
    <property type="term" value="P:DNA recombination"/>
    <property type="evidence" value="ECO:0007669"/>
    <property type="project" value="UniProtKB-KW"/>
</dbReference>
<accession>A0A4Q0I4E3</accession>
<comment type="caution">
    <text evidence="5">The sequence shown here is derived from an EMBL/GenBank/DDBJ whole genome shotgun (WGS) entry which is preliminary data.</text>
</comment>
<keyword evidence="2" id="KW-0238">DNA-binding</keyword>
<organism evidence="5 6">
    <name type="scientific">Acetivibrio mesophilus</name>
    <dbReference type="NCBI Taxonomy" id="2487273"/>
    <lineage>
        <taxon>Bacteria</taxon>
        <taxon>Bacillati</taxon>
        <taxon>Bacillota</taxon>
        <taxon>Clostridia</taxon>
        <taxon>Eubacteriales</taxon>
        <taxon>Oscillospiraceae</taxon>
        <taxon>Acetivibrio</taxon>
    </lineage>
</organism>
<dbReference type="OrthoDB" id="9766545at2"/>
<dbReference type="InterPro" id="IPR002104">
    <property type="entry name" value="Integrase_catalytic"/>
</dbReference>
<dbReference type="InterPro" id="IPR013762">
    <property type="entry name" value="Integrase-like_cat_sf"/>
</dbReference>
<gene>
    <name evidence="5" type="ORF">EFD62_15795</name>
</gene>
<reference evidence="6" key="1">
    <citation type="submission" date="2018-11" db="EMBL/GenBank/DDBJ databases">
        <title>Genome sequencing of a novel mesophilic and cellulolytic organism within the genus Hungateiclostridium.</title>
        <authorList>
            <person name="Rettenmaier R."/>
            <person name="Liebl W."/>
            <person name="Zverlov V."/>
        </authorList>
    </citation>
    <scope>NUCLEOTIDE SEQUENCE [LARGE SCALE GENOMIC DNA]</scope>
    <source>
        <strain evidence="6">N2K1</strain>
    </source>
</reference>
<keyword evidence="6" id="KW-1185">Reference proteome</keyword>